<evidence type="ECO:0000256" key="2">
    <source>
        <dbReference type="SAM" id="Coils"/>
    </source>
</evidence>
<keyword evidence="1" id="KW-0732">Signal</keyword>
<dbReference type="Gene3D" id="1.10.780.10">
    <property type="entry name" value="Hydroxylamine Oxidoreductase, Chain A, domain 1"/>
    <property type="match status" value="1"/>
</dbReference>
<proteinExistence type="predicted"/>
<keyword evidence="2" id="KW-0175">Coiled coil</keyword>
<keyword evidence="3" id="KW-0472">Membrane</keyword>
<dbReference type="SUPFAM" id="SSF48695">
    <property type="entry name" value="Multiheme cytochromes"/>
    <property type="match status" value="2"/>
</dbReference>
<evidence type="ECO:0000256" key="3">
    <source>
        <dbReference type="SAM" id="Phobius"/>
    </source>
</evidence>
<protein>
    <recommendedName>
        <fullName evidence="4">Cytochrome c7-like domain-containing protein</fullName>
    </recommendedName>
</protein>
<dbReference type="EMBL" id="MGDI01000031">
    <property type="protein sequence ID" value="OGL52541.1"/>
    <property type="molecule type" value="Genomic_DNA"/>
</dbReference>
<dbReference type="AlphaFoldDB" id="A0A1F7SFM7"/>
<dbReference type="Gene3D" id="1.10.1130.10">
    <property type="entry name" value="Flavocytochrome C3, Chain A"/>
    <property type="match status" value="1"/>
</dbReference>
<dbReference type="PANTHER" id="PTHR35038">
    <property type="entry name" value="DISSIMILATORY SULFITE REDUCTASE SIRA"/>
    <property type="match status" value="1"/>
</dbReference>
<dbReference type="Pfam" id="PF14522">
    <property type="entry name" value="Cytochrome_C7"/>
    <property type="match status" value="1"/>
</dbReference>
<comment type="caution">
    <text evidence="5">The sequence shown here is derived from an EMBL/GenBank/DDBJ whole genome shotgun (WGS) entry which is preliminary data.</text>
</comment>
<evidence type="ECO:0000259" key="4">
    <source>
        <dbReference type="Pfam" id="PF14522"/>
    </source>
</evidence>
<keyword evidence="3" id="KW-0812">Transmembrane</keyword>
<dbReference type="GO" id="GO:0016491">
    <property type="term" value="F:oxidoreductase activity"/>
    <property type="evidence" value="ECO:0007669"/>
    <property type="project" value="TreeGrafter"/>
</dbReference>
<feature type="domain" description="Cytochrome c7-like" evidence="4">
    <location>
        <begin position="233"/>
        <end position="293"/>
    </location>
</feature>
<dbReference type="InterPro" id="IPR051829">
    <property type="entry name" value="Multiheme_Cytochr_ET"/>
</dbReference>
<gene>
    <name evidence="5" type="ORF">A3G31_11205</name>
</gene>
<feature type="transmembrane region" description="Helical" evidence="3">
    <location>
        <begin position="394"/>
        <end position="412"/>
    </location>
</feature>
<dbReference type="InterPro" id="IPR029467">
    <property type="entry name" value="Cyt_c7-like"/>
</dbReference>
<name>A0A1F7SFM7_9BACT</name>
<feature type="coiled-coil region" evidence="2">
    <location>
        <begin position="302"/>
        <end position="329"/>
    </location>
</feature>
<reference evidence="5 6" key="1">
    <citation type="journal article" date="2016" name="Nat. Commun.">
        <title>Thousands of microbial genomes shed light on interconnected biogeochemical processes in an aquifer system.</title>
        <authorList>
            <person name="Anantharaman K."/>
            <person name="Brown C.T."/>
            <person name="Hug L.A."/>
            <person name="Sharon I."/>
            <person name="Castelle C.J."/>
            <person name="Probst A.J."/>
            <person name="Thomas B.C."/>
            <person name="Singh A."/>
            <person name="Wilkins M.J."/>
            <person name="Karaoz U."/>
            <person name="Brodie E.L."/>
            <person name="Williams K.H."/>
            <person name="Hubbard S.S."/>
            <person name="Banfield J.F."/>
        </authorList>
    </citation>
    <scope>NUCLEOTIDE SEQUENCE [LARGE SCALE GENOMIC DNA]</scope>
</reference>
<accession>A0A1F7SFM7</accession>
<dbReference type="STRING" id="1817883.A3G31_11205"/>
<dbReference type="PANTHER" id="PTHR35038:SF6">
    <property type="entry name" value="SURFACE LOCALIZED DECAHEME CYTOCHROME C LIPOPROTEIN"/>
    <property type="match status" value="1"/>
</dbReference>
<dbReference type="InterPro" id="IPR036280">
    <property type="entry name" value="Multihaem_cyt_sf"/>
</dbReference>
<dbReference type="Proteomes" id="UP000178082">
    <property type="component" value="Unassembled WGS sequence"/>
</dbReference>
<evidence type="ECO:0000313" key="5">
    <source>
        <dbReference type="EMBL" id="OGL52541.1"/>
    </source>
</evidence>
<dbReference type="Gene3D" id="3.90.10.10">
    <property type="entry name" value="Cytochrome C3"/>
    <property type="match status" value="1"/>
</dbReference>
<keyword evidence="3" id="KW-1133">Transmembrane helix</keyword>
<organism evidence="5 6">
    <name type="scientific">Candidatus Schekmanbacteria bacterium RIFCSPLOWO2_12_FULL_38_15</name>
    <dbReference type="NCBI Taxonomy" id="1817883"/>
    <lineage>
        <taxon>Bacteria</taxon>
        <taxon>Candidatus Schekmaniibacteriota</taxon>
    </lineage>
</organism>
<evidence type="ECO:0000256" key="1">
    <source>
        <dbReference type="ARBA" id="ARBA00022729"/>
    </source>
</evidence>
<sequence length="423" mass="47251">MLKIAKLLLLSFVIVTGTVFLCYAVEDSGCVNCHRGQDGELRLPVTLWEGSVHKQAGVSCHDCHGGNSKIMDDTDKSMFDVAGFLGTPDKKKVPELCAKCHSDIGRMRRYNLRTDQFELYKSSVHGKKLYGEGDVNVAVCSSCHGAHDIKKVNDPNSHIYHTNVPDTCGKCHADKKLMDKYGIPSNQLSLFKEGYHGQILYGKIQGKNPSLVPNCATCHGIHGATPPGVKETADVCGNCHSTILSYFKEGPHYEALQKSGGPKCYDCHDNHRNRMLTAEVFQGSEAGHCGECHADRDTIDIAKEIHELILDTKDNLDRAEKAMKGIENSGRNMQDMEDLFNQAKTFYTELGPLTHALSPKRINEINVKVTTNTDKIQKLTADFNKNLEQRKKNLVYFLIIIFAILLMLYLKYREVSLELESKK</sequence>
<evidence type="ECO:0000313" key="6">
    <source>
        <dbReference type="Proteomes" id="UP000178082"/>
    </source>
</evidence>